<dbReference type="PANTHER" id="PTHR39327:SF1">
    <property type="entry name" value="BLR5470 PROTEIN"/>
    <property type="match status" value="1"/>
</dbReference>
<dbReference type="Gene3D" id="3.10.620.30">
    <property type="match status" value="1"/>
</dbReference>
<proteinExistence type="predicted"/>
<name>A0A917JPM9_9GAMM</name>
<comment type="caution">
    <text evidence="1">The sequence shown here is derived from an EMBL/GenBank/DDBJ whole genome shotgun (WGS) entry which is preliminary data.</text>
</comment>
<protein>
    <recommendedName>
        <fullName evidence="3">Transglutaminase</fullName>
    </recommendedName>
</protein>
<dbReference type="EMBL" id="BMPZ01000002">
    <property type="protein sequence ID" value="GGI77297.1"/>
    <property type="molecule type" value="Genomic_DNA"/>
</dbReference>
<reference evidence="1" key="2">
    <citation type="submission" date="2020-09" db="EMBL/GenBank/DDBJ databases">
        <authorList>
            <person name="Sun Q."/>
            <person name="Ohkuma M."/>
        </authorList>
    </citation>
    <scope>NUCLEOTIDE SEQUENCE</scope>
    <source>
        <strain evidence="1">JCM 30804</strain>
    </source>
</reference>
<sequence>MAILNKANLKKFVNHLSKLMQGKSVHFRLALLIAVVCISLSSLNHANVINKVFSQDKLQSLANQYGKQIEPKMRSWQALIEENFDRSDWHRLHEVNHFAHRNIEYADDIIQWQTKDYWATPVESLAHGKGDCEDYAIFKYMTLRAMGVTEDKLRLMYVRAITVDTPHMVLIYFDEPKAIPLVLDNLNPRILPANRRSDLKPIYSFNGQGLWLARAHGLGKKVKSGSGVKNWDLLLDRIELGE</sequence>
<dbReference type="SUPFAM" id="SSF54001">
    <property type="entry name" value="Cysteine proteinases"/>
    <property type="match status" value="1"/>
</dbReference>
<reference evidence="1" key="1">
    <citation type="journal article" date="2014" name="Int. J. Syst. Evol. Microbiol.">
        <title>Complete genome sequence of Corynebacterium casei LMG S-19264T (=DSM 44701T), isolated from a smear-ripened cheese.</title>
        <authorList>
            <consortium name="US DOE Joint Genome Institute (JGI-PGF)"/>
            <person name="Walter F."/>
            <person name="Albersmeier A."/>
            <person name="Kalinowski J."/>
            <person name="Ruckert C."/>
        </authorList>
    </citation>
    <scope>NUCLEOTIDE SEQUENCE</scope>
    <source>
        <strain evidence="1">JCM 30804</strain>
    </source>
</reference>
<dbReference type="Proteomes" id="UP000613743">
    <property type="component" value="Unassembled WGS sequence"/>
</dbReference>
<accession>A0A917JPM9</accession>
<gene>
    <name evidence="1" type="ORF">GCM10009332_13300</name>
</gene>
<dbReference type="InterPro" id="IPR038765">
    <property type="entry name" value="Papain-like_cys_pep_sf"/>
</dbReference>
<dbReference type="PANTHER" id="PTHR39327">
    <property type="match status" value="1"/>
</dbReference>
<organism evidence="1 2">
    <name type="scientific">Shewanella gelidii</name>
    <dbReference type="NCBI Taxonomy" id="1642821"/>
    <lineage>
        <taxon>Bacteria</taxon>
        <taxon>Pseudomonadati</taxon>
        <taxon>Pseudomonadota</taxon>
        <taxon>Gammaproteobacteria</taxon>
        <taxon>Alteromonadales</taxon>
        <taxon>Shewanellaceae</taxon>
        <taxon>Shewanella</taxon>
    </lineage>
</organism>
<evidence type="ECO:0000313" key="1">
    <source>
        <dbReference type="EMBL" id="GGI77297.1"/>
    </source>
</evidence>
<dbReference type="InterPro" id="IPR010319">
    <property type="entry name" value="Transglutaminase-like_Cys_pept"/>
</dbReference>
<dbReference type="AlphaFoldDB" id="A0A917JPM9"/>
<dbReference type="Pfam" id="PF06035">
    <property type="entry name" value="Peptidase_C93"/>
    <property type="match status" value="1"/>
</dbReference>
<evidence type="ECO:0008006" key="3">
    <source>
        <dbReference type="Google" id="ProtNLM"/>
    </source>
</evidence>
<evidence type="ECO:0000313" key="2">
    <source>
        <dbReference type="Proteomes" id="UP000613743"/>
    </source>
</evidence>
<keyword evidence="2" id="KW-1185">Reference proteome</keyword>